<organism evidence="2 3">
    <name type="scientific">Phaeodactylum tricornutum (strain CCAP 1055/1)</name>
    <dbReference type="NCBI Taxonomy" id="556484"/>
    <lineage>
        <taxon>Eukaryota</taxon>
        <taxon>Sar</taxon>
        <taxon>Stramenopiles</taxon>
        <taxon>Ochrophyta</taxon>
        <taxon>Bacillariophyta</taxon>
        <taxon>Bacillariophyceae</taxon>
        <taxon>Bacillariophycidae</taxon>
        <taxon>Naviculales</taxon>
        <taxon>Phaeodactylaceae</taxon>
        <taxon>Phaeodactylum</taxon>
    </lineage>
</organism>
<evidence type="ECO:0000256" key="1">
    <source>
        <dbReference type="SAM" id="MobiDB-lite"/>
    </source>
</evidence>
<evidence type="ECO:0000313" key="3">
    <source>
        <dbReference type="Proteomes" id="UP000000759"/>
    </source>
</evidence>
<feature type="region of interest" description="Disordered" evidence="1">
    <location>
        <begin position="766"/>
        <end position="788"/>
    </location>
</feature>
<dbReference type="GeneID" id="7203598"/>
<gene>
    <name evidence="2" type="ORF">PHATRDRAFT_48413</name>
</gene>
<dbReference type="InParanoid" id="B7G717"/>
<sequence length="1493" mass="164450">MSSARTDTYQPWQFGWKRPQLEEVAVPSSSESSSRLPDMPPQSSSSSTPPHLVDHIAAVVSPHEVSEALRDTLPDGVDSSSTLVLTVSILSSVGVQANATIPIQTNADVVLVELTQQTSPPEEDVDVKSLDASSCKVLLSRKLQWPQSALLALETNNTSDDPSRAEGDSPESTTQASPFAWMRRRGRGRRRSPTSRTGLVSVSFVRCSGISSTDLPNKNNPMDALDILHLLSLEQQSERGLSNTQQEWLQTLLSAKQRQDSITPNDLQLACLSSEGVLYFYDPIRLLSGIRLNKKAKNEDWEHGMERLLLGEQMLATMKMSILPLSEPVSRVVLSIPQRRKRDSSHLFDAESISLTQDLEEPSHSTDPLSVWNASLWDPTVDAASLPFSTRDNTPSLTVAVLDFLCVAGTGHRLRPDATPVDSSSSQSRPFSSASTMMSSSLVGSGDGGFVTFVSARTYVETRTVFLPYPPIRISPFAWNGMTFLLVLGSAHALAIRVDSSSIGTVTAGSAPSPFANSATVEELTTASEVTAAPTTPKPVEISIRRFQMLPIQLPQFNTVIPMMVGSSVSTSPPSIALAFVEEHSQYISVVRESLQCVNQIAAFEVDAMYAPYETLEGTQAVIQSGNDARDVARISLLEEPHGPFWFHLNQGWGVLGACGRLYFVCWDGGVEMHGAYVQELDATTEEWNECSVATVLSLESFSIPAESSLSDLRLPYSGSLEKRVSFQQPDLKVSDMSSTYENCMLDQIVAQALESISSYSFRQNVVSQSPPRSPRRKARSFTGKEKSDRLLRQCSSWVQLDDSQSKRLLFQGRSPVLDIRLRFTKLQRCMLSLRKAAQENGATVPFQRILSWLSDQGDFFTAASLALDLLRNTQSLSHLWRTFDRLDDENDRSMLDGLLDGILPLHNSDEHTNLNPAIMTQLADMTVGCLAKGGFAMASTLEGFLQNDRHYDPNRACLMAVATTACTVSDDRDVVLAAMGKDFEKANLNIENILWPVRCLMKVGTTRDCLGTALILLNSTIPDELRRRNRTSSATTSIPSMELCKALVTQVIISDPSAGEILLALVDEESRMPFWMSLDHETRQALALLKIETTFPLLRFDEVRSWALAQFQLCLEEEGSSIGSNRYSNPMSTTWLQDLCMACMINGGCPTKDVEGCDCFDMEQSMPDPDELYLFAYVLKKTRGALTSLNGSGGLDFNLLIPCLLILEQREELWQPSSAASTQHMLNAACYLSGRRNVEEPLFVLDGPSLMRQCTLAENIQAGANLLGGKNGLILECCDILLSCTGMKMEAAEAFLVSPKMKDDEVSAREETADFVVTDEHRRILSCLSEHTLSIRTYGEFETTHLRGRVDPVFAATVCLRTWWVLTRDDTNHATVWLESWLRQQLGMKPGQKSPHRLASAALSRALIWPPASEPDGHVLAARLQVSRLFLLQLVQSCCGLAEAIPTHVAEEFVERSQPDFDTSMRTAMQVNLDTSIDETFASATSSLPSST</sequence>
<feature type="compositionally biased region" description="Low complexity" evidence="1">
    <location>
        <begin position="41"/>
        <end position="50"/>
    </location>
</feature>
<dbReference type="Proteomes" id="UP000000759">
    <property type="component" value="Chromosome 17"/>
</dbReference>
<feature type="region of interest" description="Disordered" evidence="1">
    <location>
        <begin position="154"/>
        <end position="178"/>
    </location>
</feature>
<accession>B7G717</accession>
<dbReference type="OrthoDB" id="48230at2759"/>
<feature type="region of interest" description="Disordered" evidence="1">
    <location>
        <begin position="23"/>
        <end position="50"/>
    </location>
</feature>
<name>B7G717_PHATC</name>
<evidence type="ECO:0000313" key="2">
    <source>
        <dbReference type="EMBL" id="EEC45693.1"/>
    </source>
</evidence>
<reference evidence="3" key="2">
    <citation type="submission" date="2008-08" db="EMBL/GenBank/DDBJ databases">
        <authorList>
            <consortium name="Diatom Consortium"/>
            <person name="Grigoriev I."/>
            <person name="Grimwood J."/>
            <person name="Kuo A."/>
            <person name="Otillar R.P."/>
            <person name="Salamov A."/>
            <person name="Detter J.C."/>
            <person name="Lindquist E."/>
            <person name="Shapiro H."/>
            <person name="Lucas S."/>
            <person name="Glavina del Rio T."/>
            <person name="Pitluck S."/>
            <person name="Rokhsar D."/>
            <person name="Bowler C."/>
        </authorList>
    </citation>
    <scope>GENOME REANNOTATION</scope>
    <source>
        <strain evidence="3">CCAP 1055/1</strain>
    </source>
</reference>
<dbReference type="eggNOG" id="ENOG502SJD2">
    <property type="taxonomic scope" value="Eukaryota"/>
</dbReference>
<dbReference type="RefSeq" id="XP_002182957.1">
    <property type="nucleotide sequence ID" value="XM_002182921.1"/>
</dbReference>
<proteinExistence type="predicted"/>
<dbReference type="EMBL" id="CM000619">
    <property type="protein sequence ID" value="EEC45693.1"/>
    <property type="molecule type" value="Genomic_DNA"/>
</dbReference>
<dbReference type="HOGENOM" id="CLU_249061_0_0_1"/>
<dbReference type="PaxDb" id="2850-Phatr48413"/>
<keyword evidence="3" id="KW-1185">Reference proteome</keyword>
<protein>
    <submittedName>
        <fullName evidence="2">Uncharacterized protein</fullName>
    </submittedName>
</protein>
<reference evidence="2 3" key="1">
    <citation type="journal article" date="2008" name="Nature">
        <title>The Phaeodactylum genome reveals the evolutionary history of diatom genomes.</title>
        <authorList>
            <person name="Bowler C."/>
            <person name="Allen A.E."/>
            <person name="Badger J.H."/>
            <person name="Grimwood J."/>
            <person name="Jabbari K."/>
            <person name="Kuo A."/>
            <person name="Maheswari U."/>
            <person name="Martens C."/>
            <person name="Maumus F."/>
            <person name="Otillar R.P."/>
            <person name="Rayko E."/>
            <person name="Salamov A."/>
            <person name="Vandepoele K."/>
            <person name="Beszteri B."/>
            <person name="Gruber A."/>
            <person name="Heijde M."/>
            <person name="Katinka M."/>
            <person name="Mock T."/>
            <person name="Valentin K."/>
            <person name="Verret F."/>
            <person name="Berges J.A."/>
            <person name="Brownlee C."/>
            <person name="Cadoret J.P."/>
            <person name="Chiovitti A."/>
            <person name="Choi C.J."/>
            <person name="Coesel S."/>
            <person name="De Martino A."/>
            <person name="Detter J.C."/>
            <person name="Durkin C."/>
            <person name="Falciatore A."/>
            <person name="Fournet J."/>
            <person name="Haruta M."/>
            <person name="Huysman M.J."/>
            <person name="Jenkins B.D."/>
            <person name="Jiroutova K."/>
            <person name="Jorgensen R.E."/>
            <person name="Joubert Y."/>
            <person name="Kaplan A."/>
            <person name="Kroger N."/>
            <person name="Kroth P.G."/>
            <person name="La Roche J."/>
            <person name="Lindquist E."/>
            <person name="Lommer M."/>
            <person name="Martin-Jezequel V."/>
            <person name="Lopez P.J."/>
            <person name="Lucas S."/>
            <person name="Mangogna M."/>
            <person name="McGinnis K."/>
            <person name="Medlin L.K."/>
            <person name="Montsant A."/>
            <person name="Oudot-Le Secq M.P."/>
            <person name="Napoli C."/>
            <person name="Obornik M."/>
            <person name="Parker M.S."/>
            <person name="Petit J.L."/>
            <person name="Porcel B.M."/>
            <person name="Poulsen N."/>
            <person name="Robison M."/>
            <person name="Rychlewski L."/>
            <person name="Rynearson T.A."/>
            <person name="Schmutz J."/>
            <person name="Shapiro H."/>
            <person name="Siaut M."/>
            <person name="Stanley M."/>
            <person name="Sussman M.R."/>
            <person name="Taylor A.R."/>
            <person name="Vardi A."/>
            <person name="von Dassow P."/>
            <person name="Vyverman W."/>
            <person name="Willis A."/>
            <person name="Wyrwicz L.S."/>
            <person name="Rokhsar D.S."/>
            <person name="Weissenbach J."/>
            <person name="Armbrust E.V."/>
            <person name="Green B.R."/>
            <person name="Van de Peer Y."/>
            <person name="Grigoriev I.V."/>
        </authorList>
    </citation>
    <scope>NUCLEOTIDE SEQUENCE [LARGE SCALE GENOMIC DNA]</scope>
    <source>
        <strain evidence="2 3">CCAP 1055/1</strain>
    </source>
</reference>
<dbReference type="KEGG" id="pti:PHATRDRAFT_48413"/>
<dbReference type="OMA" id="CHEHILW"/>